<evidence type="ECO:0008006" key="3">
    <source>
        <dbReference type="Google" id="ProtNLM"/>
    </source>
</evidence>
<dbReference type="EMBL" id="MSFO01000002">
    <property type="protein sequence ID" value="PLB52527.1"/>
    <property type="molecule type" value="Genomic_DNA"/>
</dbReference>
<keyword evidence="2" id="KW-1185">Reference proteome</keyword>
<protein>
    <recommendedName>
        <fullName evidence="3">LDB19 N-terminal domain-containing protein</fullName>
    </recommendedName>
</protein>
<organism evidence="1 2">
    <name type="scientific">Aspergillus steynii IBT 23096</name>
    <dbReference type="NCBI Taxonomy" id="1392250"/>
    <lineage>
        <taxon>Eukaryota</taxon>
        <taxon>Fungi</taxon>
        <taxon>Dikarya</taxon>
        <taxon>Ascomycota</taxon>
        <taxon>Pezizomycotina</taxon>
        <taxon>Eurotiomycetes</taxon>
        <taxon>Eurotiomycetidae</taxon>
        <taxon>Eurotiales</taxon>
        <taxon>Aspergillaceae</taxon>
        <taxon>Aspergillus</taxon>
        <taxon>Aspergillus subgen. Circumdati</taxon>
    </lineage>
</organism>
<dbReference type="OrthoDB" id="4485085at2759"/>
<dbReference type="AlphaFoldDB" id="A0A2I2GI59"/>
<dbReference type="RefSeq" id="XP_024707829.1">
    <property type="nucleotide sequence ID" value="XM_024852100.1"/>
</dbReference>
<name>A0A2I2GI59_9EURO</name>
<accession>A0A2I2GI59</accession>
<evidence type="ECO:0000313" key="2">
    <source>
        <dbReference type="Proteomes" id="UP000234275"/>
    </source>
</evidence>
<evidence type="ECO:0000313" key="1">
    <source>
        <dbReference type="EMBL" id="PLB52527.1"/>
    </source>
</evidence>
<dbReference type="Proteomes" id="UP000234275">
    <property type="component" value="Unassembled WGS sequence"/>
</dbReference>
<sequence>MADLALSCPPSHTVYVDSDGELYGHPLAGTVQTSHTLHSLQVALVRTIRLDVIASNTSKRSSRLKTRLTLRKPKHVSHTPTSTSVQEIVRCNLSTTPASTIHHDGHLTHEFTFALPSPLHCPETIPSGPLEVSYELIATATRNGYTLTDSRPLQLICRRFPDPWDIVTHARRFPGSSVKAEFTLAPQVSSGQCTRYSADIQLCNVASPASRPSELTTLVVYRLAWRLDELITWDTKSSESTTTHTRTLAHGTKKGRWTALQKPKPLSSEQSIHDMRIAIPLEISVGKDVHPINDTDIDAPSGSPPLTVRHQVTIELVTGRETMVYEFHGG</sequence>
<comment type="caution">
    <text evidence="1">The sequence shown here is derived from an EMBL/GenBank/DDBJ whole genome shotgun (WGS) entry which is preliminary data.</text>
</comment>
<gene>
    <name evidence="1" type="ORF">P170DRAFT_462444</name>
</gene>
<reference evidence="1 2" key="1">
    <citation type="submission" date="2016-12" db="EMBL/GenBank/DDBJ databases">
        <title>The genomes of Aspergillus section Nigri reveals drivers in fungal speciation.</title>
        <authorList>
            <consortium name="DOE Joint Genome Institute"/>
            <person name="Vesth T.C."/>
            <person name="Nybo J."/>
            <person name="Theobald S."/>
            <person name="Brandl J."/>
            <person name="Frisvad J.C."/>
            <person name="Nielsen K.F."/>
            <person name="Lyhne E.K."/>
            <person name="Kogle M.E."/>
            <person name="Kuo A."/>
            <person name="Riley R."/>
            <person name="Clum A."/>
            <person name="Nolan M."/>
            <person name="Lipzen A."/>
            <person name="Salamov A."/>
            <person name="Henrissat B."/>
            <person name="Wiebenga A."/>
            <person name="De Vries R.P."/>
            <person name="Grigoriev I.V."/>
            <person name="Mortensen U.H."/>
            <person name="Andersen M.R."/>
            <person name="Baker S.E."/>
        </authorList>
    </citation>
    <scope>NUCLEOTIDE SEQUENCE [LARGE SCALE GENOMIC DNA]</scope>
    <source>
        <strain evidence="1 2">IBT 23096</strain>
    </source>
</reference>
<proteinExistence type="predicted"/>
<dbReference type="VEuPathDB" id="FungiDB:P170DRAFT_462444"/>
<dbReference type="STRING" id="1392250.A0A2I2GI59"/>
<dbReference type="GeneID" id="36559798"/>